<evidence type="ECO:0000256" key="4">
    <source>
        <dbReference type="ARBA" id="ARBA00010281"/>
    </source>
</evidence>
<reference evidence="11 12" key="1">
    <citation type="submission" date="2016-11" db="EMBL/GenBank/DDBJ databases">
        <authorList>
            <person name="Varghese N."/>
            <person name="Submissions S."/>
        </authorList>
    </citation>
    <scope>NUCLEOTIDE SEQUENCE [LARGE SCALE GENOMIC DNA]</scope>
    <source>
        <strain evidence="11 12">DSM 21988</strain>
    </source>
</reference>
<name>A0ABY1IHS9_9HYPH</name>
<evidence type="ECO:0000256" key="7">
    <source>
        <dbReference type="ARBA" id="ARBA00023056"/>
    </source>
</evidence>
<comment type="caution">
    <text evidence="11">The sequence shown here is derived from an EMBL/GenBank/DDBJ whole genome shotgun (WGS) entry which is preliminary data.</text>
</comment>
<keyword evidence="6 8" id="KW-0808">Transferase</keyword>
<dbReference type="InterPro" id="IPR001296">
    <property type="entry name" value="Glyco_trans_1"/>
</dbReference>
<evidence type="ECO:0000256" key="3">
    <source>
        <dbReference type="ARBA" id="ARBA00004964"/>
    </source>
</evidence>
<evidence type="ECO:0000313" key="12">
    <source>
        <dbReference type="Proteomes" id="UP000184290"/>
    </source>
</evidence>
<feature type="binding site" evidence="8">
    <location>
        <position position="18"/>
    </location>
    <ligand>
        <name>ADP-alpha-D-glucose</name>
        <dbReference type="ChEBI" id="CHEBI:57498"/>
    </ligand>
</feature>
<dbReference type="SUPFAM" id="SSF53756">
    <property type="entry name" value="UDP-Glycosyltransferase/glycogen phosphorylase"/>
    <property type="match status" value="1"/>
</dbReference>
<evidence type="ECO:0000256" key="2">
    <source>
        <dbReference type="ARBA" id="ARBA00002764"/>
    </source>
</evidence>
<dbReference type="EMBL" id="FQZC01000002">
    <property type="protein sequence ID" value="SHJ19355.1"/>
    <property type="molecule type" value="Genomic_DNA"/>
</dbReference>
<sequence length="484" mass="51890">MSDIRVLSVASEVFPLIKTGGLADVAGALPLALERLGSDVHTLMPAYPSILDRVGPLAPKAHFADLFGGAATVLAAQAHGLQLLLLDAPHLYDRPGGPYIGLNGYDHTDNWARFAALGKAAAEIGLGAIDGWRPDIVHAHDWQAALAPVYLAFAQGPRPRTVITIHNLAFQGAFPHTILPALGLPDTAWSIEGVEYYGSVGFLKGGLHAADLITTVSPTYAAEILTPHGGMGLDGLLRGRAERLVGIVNGVDVETWNPATDPEIAANFTVDDIFKRQINKRALEAEFGFAQDDGPILAVVSRLTWQKGLDVLVEAIEPIVAGGFRLVIVGSGDRLLEGEFLAASARHAERIGVRIGYDEPLSHRVQAGADALIVPSRFEPCGLTQLYALRYGCLPVVSRVGGLADTVIDANVAALTAGVATGVIFEPVTRDALVKGLVRLRRLYEDPAQWRDIQLQAMRSNVSWELSAQRYAGLYRDLLKDQDR</sequence>
<evidence type="ECO:0000256" key="5">
    <source>
        <dbReference type="ARBA" id="ARBA00022676"/>
    </source>
</evidence>
<comment type="similarity">
    <text evidence="4 8">Belongs to the glycosyltransferase 1 family. Bacterial/plant glycogen synthase subfamily.</text>
</comment>
<gene>
    <name evidence="8" type="primary">glgA</name>
    <name evidence="11" type="ORF">SAMN02745911_1975</name>
</gene>
<comment type="function">
    <text evidence="2 8">Synthesizes alpha-1,4-glucan chains using ADP-glucose.</text>
</comment>
<dbReference type="CDD" id="cd03791">
    <property type="entry name" value="GT5_Glycogen_synthase_DULL1-like"/>
    <property type="match status" value="1"/>
</dbReference>
<dbReference type="PANTHER" id="PTHR45825:SF11">
    <property type="entry name" value="ALPHA AMYLASE DOMAIN-CONTAINING PROTEIN"/>
    <property type="match status" value="1"/>
</dbReference>
<dbReference type="InterPro" id="IPR011835">
    <property type="entry name" value="GS/SS"/>
</dbReference>
<protein>
    <recommendedName>
        <fullName evidence="8">Glycogen synthase</fullName>
        <ecNumber evidence="8">2.4.1.21</ecNumber>
    </recommendedName>
    <alternativeName>
        <fullName evidence="8">Starch [bacterial glycogen] synthase</fullName>
    </alternativeName>
</protein>
<dbReference type="Pfam" id="PF08323">
    <property type="entry name" value="Glyco_transf_5"/>
    <property type="match status" value="1"/>
</dbReference>
<dbReference type="HAMAP" id="MF_00484">
    <property type="entry name" value="Glycogen_synth"/>
    <property type="match status" value="1"/>
</dbReference>
<dbReference type="Proteomes" id="UP000184290">
    <property type="component" value="Unassembled WGS sequence"/>
</dbReference>
<dbReference type="NCBIfam" id="TIGR02095">
    <property type="entry name" value="glgA"/>
    <property type="match status" value="1"/>
</dbReference>
<keyword evidence="12" id="KW-1185">Reference proteome</keyword>
<evidence type="ECO:0000256" key="8">
    <source>
        <dbReference type="HAMAP-Rule" id="MF_00484"/>
    </source>
</evidence>
<proteinExistence type="inferred from homology"/>
<evidence type="ECO:0000313" key="11">
    <source>
        <dbReference type="EMBL" id="SHJ19355.1"/>
    </source>
</evidence>
<feature type="domain" description="Starch synthase catalytic" evidence="10">
    <location>
        <begin position="5"/>
        <end position="238"/>
    </location>
</feature>
<evidence type="ECO:0000256" key="6">
    <source>
        <dbReference type="ARBA" id="ARBA00022679"/>
    </source>
</evidence>
<accession>A0ABY1IHS9</accession>
<dbReference type="Pfam" id="PF00534">
    <property type="entry name" value="Glycos_transf_1"/>
    <property type="match status" value="1"/>
</dbReference>
<dbReference type="Gene3D" id="3.40.50.2000">
    <property type="entry name" value="Glycogen Phosphorylase B"/>
    <property type="match status" value="2"/>
</dbReference>
<keyword evidence="5 8" id="KW-0328">Glycosyltransferase</keyword>
<dbReference type="EC" id="2.4.1.21" evidence="8"/>
<comment type="pathway">
    <text evidence="3 8">Glycan biosynthesis; glycogen biosynthesis.</text>
</comment>
<evidence type="ECO:0000259" key="10">
    <source>
        <dbReference type="Pfam" id="PF08323"/>
    </source>
</evidence>
<keyword evidence="7 8" id="KW-0320">Glycogen biosynthesis</keyword>
<dbReference type="InterPro" id="IPR013534">
    <property type="entry name" value="Starch_synth_cat_dom"/>
</dbReference>
<comment type="catalytic activity">
    <reaction evidence="1 8">
        <text>[(1-&gt;4)-alpha-D-glucosyl](n) + ADP-alpha-D-glucose = [(1-&gt;4)-alpha-D-glucosyl](n+1) + ADP + H(+)</text>
        <dbReference type="Rhea" id="RHEA:18189"/>
        <dbReference type="Rhea" id="RHEA-COMP:9584"/>
        <dbReference type="Rhea" id="RHEA-COMP:9587"/>
        <dbReference type="ChEBI" id="CHEBI:15378"/>
        <dbReference type="ChEBI" id="CHEBI:15444"/>
        <dbReference type="ChEBI" id="CHEBI:57498"/>
        <dbReference type="ChEBI" id="CHEBI:456216"/>
        <dbReference type="EC" id="2.4.1.21"/>
    </reaction>
</comment>
<dbReference type="NCBIfam" id="NF001899">
    <property type="entry name" value="PRK00654.1-2"/>
    <property type="match status" value="1"/>
</dbReference>
<organism evidence="11 12">
    <name type="scientific">Aureimonas altamirensis DSM 21988</name>
    <dbReference type="NCBI Taxonomy" id="1121026"/>
    <lineage>
        <taxon>Bacteria</taxon>
        <taxon>Pseudomonadati</taxon>
        <taxon>Pseudomonadota</taxon>
        <taxon>Alphaproteobacteria</taxon>
        <taxon>Hyphomicrobiales</taxon>
        <taxon>Aurantimonadaceae</taxon>
        <taxon>Aureimonas</taxon>
    </lineage>
</organism>
<evidence type="ECO:0000256" key="1">
    <source>
        <dbReference type="ARBA" id="ARBA00001478"/>
    </source>
</evidence>
<feature type="domain" description="Glycosyl transferase family 1" evidence="9">
    <location>
        <begin position="290"/>
        <end position="451"/>
    </location>
</feature>
<evidence type="ECO:0000259" key="9">
    <source>
        <dbReference type="Pfam" id="PF00534"/>
    </source>
</evidence>
<dbReference type="PANTHER" id="PTHR45825">
    <property type="entry name" value="GRANULE-BOUND STARCH SYNTHASE 1, CHLOROPLASTIC/AMYLOPLASTIC"/>
    <property type="match status" value="1"/>
</dbReference>